<sequence>MALIIPAIVDLFKHKLVSSIIVLTCWSAFDRVKLAKQISSYGMSVTFSCNSTMLDDTNINHFYGVLHIRSSQDPMNKVQTRHFSHWYKWLVINEIPEFLNKTRYDADVVLMRTEQNEETIALNKTKSLAVSSLVFFDDIYIHPGYGASAHPWAYWRQSQGLQVMFERERILRRFDLKKYTLRIATPLGQYSEEWYNGTFKDYLTDISMPERDSGVRCGYGASVLLIEALNAEQELVPTELWSTEVNNSSMILMLSYGTADLAGGILRILPNRITRLDYAMPIWPFHVGFTYISERESSSNMFVEPFTTGVWWTCLGFVLVMALAQRITAKRPVEKEGAYMAVIATSLQQDASAVPEGFSGRWTFLVLSISSMLIHAYYTSAIVSDLMSTGRSGPDSLRSLADSRYAIASEDYDYMRYLMFDVKTNWEDLEYLKKKKITSRFYCDIERGVELLRKGNTAYHTEYNQLYPHLKTFTDDQLCKLQYVDTIPESVTWVTTTKRGQWIDIFRSKGGWLHETGLAQRLLSHIKIRPPPCRAALLAERVKFGDIAPVLGLTVIGSVLSFVIMGLEIVFAKMEKRKNVLVSNITANPVDDINYLD</sequence>
<dbReference type="AlphaFoldDB" id="A0AAV1L545"/>
<evidence type="ECO:0000256" key="5">
    <source>
        <dbReference type="ARBA" id="ARBA00023136"/>
    </source>
</evidence>
<evidence type="ECO:0000256" key="6">
    <source>
        <dbReference type="ARBA" id="ARBA00023170"/>
    </source>
</evidence>
<dbReference type="PANTHER" id="PTHR42643:SF32">
    <property type="entry name" value="IONOTROPIC RECEPTOR 31A, ISOFORM C-RELATED"/>
    <property type="match status" value="1"/>
</dbReference>
<keyword evidence="5 8" id="KW-0472">Membrane</keyword>
<evidence type="ECO:0000256" key="7">
    <source>
        <dbReference type="ARBA" id="ARBA00023180"/>
    </source>
</evidence>
<name>A0AAV1L545_9NEOP</name>
<dbReference type="Proteomes" id="UP001314205">
    <property type="component" value="Unassembled WGS sequence"/>
</dbReference>
<dbReference type="SUPFAM" id="SSF53850">
    <property type="entry name" value="Periplasmic binding protein-like II"/>
    <property type="match status" value="1"/>
</dbReference>
<dbReference type="Gene3D" id="3.40.190.10">
    <property type="entry name" value="Periplasmic binding protein-like II"/>
    <property type="match status" value="1"/>
</dbReference>
<proteinExistence type="predicted"/>
<keyword evidence="6" id="KW-0675">Receptor</keyword>
<dbReference type="GO" id="GO:0005886">
    <property type="term" value="C:plasma membrane"/>
    <property type="evidence" value="ECO:0007669"/>
    <property type="project" value="UniProtKB-SubCell"/>
</dbReference>
<keyword evidence="7" id="KW-0325">Glycoprotein</keyword>
<dbReference type="InterPro" id="IPR052192">
    <property type="entry name" value="Insect_Ionotropic_Sensory_Rcpt"/>
</dbReference>
<evidence type="ECO:0000256" key="8">
    <source>
        <dbReference type="SAM" id="Phobius"/>
    </source>
</evidence>
<keyword evidence="3 8" id="KW-0812">Transmembrane</keyword>
<evidence type="ECO:0000313" key="10">
    <source>
        <dbReference type="Proteomes" id="UP001314205"/>
    </source>
</evidence>
<keyword evidence="2" id="KW-1003">Cell membrane</keyword>
<evidence type="ECO:0000313" key="9">
    <source>
        <dbReference type="EMBL" id="CAK1590486.1"/>
    </source>
</evidence>
<evidence type="ECO:0000256" key="1">
    <source>
        <dbReference type="ARBA" id="ARBA00004651"/>
    </source>
</evidence>
<evidence type="ECO:0000256" key="3">
    <source>
        <dbReference type="ARBA" id="ARBA00022692"/>
    </source>
</evidence>
<protein>
    <submittedName>
        <fullName evidence="9">Uncharacterized protein</fullName>
    </submittedName>
</protein>
<accession>A0AAV1L545</accession>
<dbReference type="EMBL" id="CAVLGL010000085">
    <property type="protein sequence ID" value="CAK1590486.1"/>
    <property type="molecule type" value="Genomic_DNA"/>
</dbReference>
<keyword evidence="10" id="KW-1185">Reference proteome</keyword>
<comment type="subcellular location">
    <subcellularLocation>
        <location evidence="1">Cell membrane</location>
        <topology evidence="1">Multi-pass membrane protein</topology>
    </subcellularLocation>
</comment>
<feature type="transmembrane region" description="Helical" evidence="8">
    <location>
        <begin position="547"/>
        <end position="571"/>
    </location>
</feature>
<dbReference type="PANTHER" id="PTHR42643">
    <property type="entry name" value="IONOTROPIC RECEPTOR 20A-RELATED"/>
    <property type="match status" value="1"/>
</dbReference>
<comment type="caution">
    <text evidence="9">The sequence shown here is derived from an EMBL/GenBank/DDBJ whole genome shotgun (WGS) entry which is preliminary data.</text>
</comment>
<gene>
    <name evidence="9" type="ORF">PARMNEM_LOCUS10842</name>
</gene>
<keyword evidence="4 8" id="KW-1133">Transmembrane helix</keyword>
<reference evidence="9 10" key="1">
    <citation type="submission" date="2023-11" db="EMBL/GenBank/DDBJ databases">
        <authorList>
            <person name="Hedman E."/>
            <person name="Englund M."/>
            <person name="Stromberg M."/>
            <person name="Nyberg Akerstrom W."/>
            <person name="Nylinder S."/>
            <person name="Jareborg N."/>
            <person name="Kallberg Y."/>
            <person name="Kronander E."/>
        </authorList>
    </citation>
    <scope>NUCLEOTIDE SEQUENCE [LARGE SCALE GENOMIC DNA]</scope>
</reference>
<evidence type="ECO:0000256" key="4">
    <source>
        <dbReference type="ARBA" id="ARBA00022989"/>
    </source>
</evidence>
<organism evidence="9 10">
    <name type="scientific">Parnassius mnemosyne</name>
    <name type="common">clouded apollo</name>
    <dbReference type="NCBI Taxonomy" id="213953"/>
    <lineage>
        <taxon>Eukaryota</taxon>
        <taxon>Metazoa</taxon>
        <taxon>Ecdysozoa</taxon>
        <taxon>Arthropoda</taxon>
        <taxon>Hexapoda</taxon>
        <taxon>Insecta</taxon>
        <taxon>Pterygota</taxon>
        <taxon>Neoptera</taxon>
        <taxon>Endopterygota</taxon>
        <taxon>Lepidoptera</taxon>
        <taxon>Glossata</taxon>
        <taxon>Ditrysia</taxon>
        <taxon>Papilionoidea</taxon>
        <taxon>Papilionidae</taxon>
        <taxon>Parnassiinae</taxon>
        <taxon>Parnassini</taxon>
        <taxon>Parnassius</taxon>
        <taxon>Driopa</taxon>
    </lineage>
</organism>
<evidence type="ECO:0000256" key="2">
    <source>
        <dbReference type="ARBA" id="ARBA00022475"/>
    </source>
</evidence>